<comment type="caution">
    <text evidence="7">The sequence shown here is derived from an EMBL/GenBank/DDBJ whole genome shotgun (WGS) entry which is preliminary data.</text>
</comment>
<feature type="binding site" evidence="5">
    <location>
        <position position="176"/>
    </location>
    <ligand>
        <name>Mg(2+)</name>
        <dbReference type="ChEBI" id="CHEBI:18420"/>
    </ligand>
</feature>
<gene>
    <name evidence="7" type="ORF">GYA55_11715</name>
</gene>
<evidence type="ECO:0000259" key="6">
    <source>
        <dbReference type="Pfam" id="PF03328"/>
    </source>
</evidence>
<evidence type="ECO:0000256" key="1">
    <source>
        <dbReference type="ARBA" id="ARBA00001946"/>
    </source>
</evidence>
<dbReference type="EMBL" id="JAAZON010000532">
    <property type="protein sequence ID" value="NMC63821.1"/>
    <property type="molecule type" value="Genomic_DNA"/>
</dbReference>
<dbReference type="Proteomes" id="UP000524246">
    <property type="component" value="Unassembled WGS sequence"/>
</dbReference>
<feature type="domain" description="HpcH/HpaI aldolase/citrate lyase" evidence="6">
    <location>
        <begin position="48"/>
        <end position="237"/>
    </location>
</feature>
<dbReference type="InterPro" id="IPR005000">
    <property type="entry name" value="Aldolase/citrate-lyase_domain"/>
</dbReference>
<dbReference type="GO" id="GO:0106064">
    <property type="term" value="P:regulation of cobalamin metabolic process"/>
    <property type="evidence" value="ECO:0007669"/>
    <property type="project" value="TreeGrafter"/>
</dbReference>
<dbReference type="InterPro" id="IPR040442">
    <property type="entry name" value="Pyrv_kinase-like_dom_sf"/>
</dbReference>
<proteinExistence type="predicted"/>
<dbReference type="SUPFAM" id="SSF51621">
    <property type="entry name" value="Phosphoenolpyruvate/pyruvate domain"/>
    <property type="match status" value="1"/>
</dbReference>
<dbReference type="InterPro" id="IPR011206">
    <property type="entry name" value="Citrate_lyase_beta/mcl1/mcl2"/>
</dbReference>
<evidence type="ECO:0000256" key="4">
    <source>
        <dbReference type="PIRSR" id="PIRSR015582-1"/>
    </source>
</evidence>
<comment type="cofactor">
    <cofactor evidence="1">
        <name>Mg(2+)</name>
        <dbReference type="ChEBI" id="CHEBI:18420"/>
    </cofactor>
</comment>
<evidence type="ECO:0000256" key="3">
    <source>
        <dbReference type="ARBA" id="ARBA00022842"/>
    </source>
</evidence>
<evidence type="ECO:0000313" key="8">
    <source>
        <dbReference type="Proteomes" id="UP000524246"/>
    </source>
</evidence>
<dbReference type="GO" id="GO:0046872">
    <property type="term" value="F:metal ion binding"/>
    <property type="evidence" value="ECO:0007669"/>
    <property type="project" value="UniProtKB-KW"/>
</dbReference>
<dbReference type="AlphaFoldDB" id="A0A7X9FTW5"/>
<protein>
    <submittedName>
        <fullName evidence="7">CoA ester lyase</fullName>
    </submittedName>
</protein>
<dbReference type="Gene3D" id="3.20.20.60">
    <property type="entry name" value="Phosphoenolpyruvate-binding domains"/>
    <property type="match status" value="1"/>
</dbReference>
<organism evidence="7 8">
    <name type="scientific">SAR324 cluster bacterium</name>
    <dbReference type="NCBI Taxonomy" id="2024889"/>
    <lineage>
        <taxon>Bacteria</taxon>
        <taxon>Deltaproteobacteria</taxon>
        <taxon>SAR324 cluster</taxon>
    </lineage>
</organism>
<dbReference type="GO" id="GO:0047777">
    <property type="term" value="F:(S)-citramalyl-CoA lyase activity"/>
    <property type="evidence" value="ECO:0007669"/>
    <property type="project" value="TreeGrafter"/>
</dbReference>
<reference evidence="7 8" key="1">
    <citation type="journal article" date="2020" name="Biotechnol. Biofuels">
        <title>New insights from the biogas microbiome by comprehensive genome-resolved metagenomics of nearly 1600 species originating from multiple anaerobic digesters.</title>
        <authorList>
            <person name="Campanaro S."/>
            <person name="Treu L."/>
            <person name="Rodriguez-R L.M."/>
            <person name="Kovalovszki A."/>
            <person name="Ziels R.M."/>
            <person name="Maus I."/>
            <person name="Zhu X."/>
            <person name="Kougias P.G."/>
            <person name="Basile A."/>
            <person name="Luo G."/>
            <person name="Schluter A."/>
            <person name="Konstantinidis K.T."/>
            <person name="Angelidaki I."/>
        </authorList>
    </citation>
    <scope>NUCLEOTIDE SEQUENCE [LARGE SCALE GENOMIC DNA]</scope>
    <source>
        <strain evidence="7">AS27yjCOA_65</strain>
    </source>
</reference>
<evidence type="ECO:0000256" key="5">
    <source>
        <dbReference type="PIRSR" id="PIRSR015582-2"/>
    </source>
</evidence>
<keyword evidence="3 5" id="KW-0460">Magnesium</keyword>
<name>A0A7X9FTW5_9DELT</name>
<evidence type="ECO:0000313" key="7">
    <source>
        <dbReference type="EMBL" id="NMC63821.1"/>
    </source>
</evidence>
<dbReference type="PANTHER" id="PTHR11105">
    <property type="entry name" value="CITRATE LYASE SUBUNIT BETA-RELATED"/>
    <property type="match status" value="1"/>
</dbReference>
<evidence type="ECO:0000256" key="2">
    <source>
        <dbReference type="ARBA" id="ARBA00022723"/>
    </source>
</evidence>
<feature type="binding site" evidence="4">
    <location>
        <position position="85"/>
    </location>
    <ligand>
        <name>substrate</name>
    </ligand>
</feature>
<keyword evidence="7" id="KW-0456">Lyase</keyword>
<accession>A0A7X9FTW5</accession>
<dbReference type="PANTHER" id="PTHR11105:SF0">
    <property type="entry name" value="CITRAMALYL-COA LYASE, MITOCHONDRIAL"/>
    <property type="match status" value="1"/>
</dbReference>
<dbReference type="InterPro" id="IPR015813">
    <property type="entry name" value="Pyrv/PenolPyrv_kinase-like_dom"/>
</dbReference>
<dbReference type="Gene3D" id="6.10.140.960">
    <property type="match status" value="1"/>
</dbReference>
<dbReference type="InterPro" id="IPR040186">
    <property type="entry name" value="Citramalyl-CoA_lyase"/>
</dbReference>
<feature type="binding site" evidence="4">
    <location>
        <position position="150"/>
    </location>
    <ligand>
        <name>substrate</name>
    </ligand>
</feature>
<feature type="binding site" evidence="5">
    <location>
        <position position="150"/>
    </location>
    <ligand>
        <name>Mg(2+)</name>
        <dbReference type="ChEBI" id="CHEBI:18420"/>
    </ligand>
</feature>
<sequence length="326" mass="36405">MTQKPDEVLYEESKALPIIASCDHYAGKEAFIIKAFEIQNSIGPFFDVTCDLEDGAANGNEAEHLRKVSEILNSNLNQFHMAGVRIHPVTSPFWEEEISHIIRNSGTRISHITLPKVCSADEVFLVSETIQSLCNEIGIEKEIGLHVLIESQDALQEVFEIATIPGLRGLDFGIMDFISSHDGVIPIECLRSPGQFEHALLKRAKAAIVAAATLNGLIASHNVNIAYEDTEGTKLDALRARKEFGFLRMWSINPSQIRPIIEAMSPSFEDIEKACKILLLAQRENWGPISFGSELYDKASYRYYWQLLKRAKCSGLPLPDESLTLF</sequence>
<dbReference type="PIRSF" id="PIRSF015582">
    <property type="entry name" value="Cit_lyase_B"/>
    <property type="match status" value="1"/>
</dbReference>
<keyword evidence="2 5" id="KW-0479">Metal-binding</keyword>
<dbReference type="Pfam" id="PF03328">
    <property type="entry name" value="HpcH_HpaI"/>
    <property type="match status" value="1"/>
</dbReference>